<evidence type="ECO:0000313" key="1">
    <source>
        <dbReference type="EMBL" id="SHE37807.1"/>
    </source>
</evidence>
<protein>
    <submittedName>
        <fullName evidence="1">Transcriptional regulator, MerR family</fullName>
    </submittedName>
</protein>
<dbReference type="Gene3D" id="1.10.1660.10">
    <property type="match status" value="1"/>
</dbReference>
<keyword evidence="2" id="KW-1185">Reference proteome</keyword>
<accession>A0A1M4T0L2</accession>
<gene>
    <name evidence="1" type="ORF">SAMN05444273_101253</name>
</gene>
<dbReference type="Proteomes" id="UP000184144">
    <property type="component" value="Unassembled WGS sequence"/>
</dbReference>
<dbReference type="OrthoDB" id="9799091at2"/>
<organism evidence="1 2">
    <name type="scientific">Litoreibacter ascidiaceicola</name>
    <dbReference type="NCBI Taxonomy" id="1486859"/>
    <lineage>
        <taxon>Bacteria</taxon>
        <taxon>Pseudomonadati</taxon>
        <taxon>Pseudomonadota</taxon>
        <taxon>Alphaproteobacteria</taxon>
        <taxon>Rhodobacterales</taxon>
        <taxon>Roseobacteraceae</taxon>
        <taxon>Litoreibacter</taxon>
    </lineage>
</organism>
<dbReference type="AlphaFoldDB" id="A0A1M4T0L2"/>
<evidence type="ECO:0000313" key="2">
    <source>
        <dbReference type="Proteomes" id="UP000184144"/>
    </source>
</evidence>
<dbReference type="EMBL" id="FQUV01000001">
    <property type="protein sequence ID" value="SHE37807.1"/>
    <property type="molecule type" value="Genomic_DNA"/>
</dbReference>
<dbReference type="Pfam" id="PF13591">
    <property type="entry name" value="MerR_2"/>
    <property type="match status" value="1"/>
</dbReference>
<reference evidence="2" key="1">
    <citation type="submission" date="2016-11" db="EMBL/GenBank/DDBJ databases">
        <authorList>
            <person name="Varghese N."/>
            <person name="Submissions S."/>
        </authorList>
    </citation>
    <scope>NUCLEOTIDE SEQUENCE [LARGE SCALE GENOMIC DNA]</scope>
    <source>
        <strain evidence="2">DSM 100566</strain>
    </source>
</reference>
<dbReference type="RefSeq" id="WP_073139273.1">
    <property type="nucleotide sequence ID" value="NZ_FQUV01000001.1"/>
</dbReference>
<name>A0A1M4T0L2_9RHOB</name>
<dbReference type="STRING" id="1486859.SAMN05444273_101253"/>
<sequence>MKKAKSHSDEDNLVDELTLHELCRFCDADEAWVVELIQHGVVEPHGAGEAEYSFSQISVLRAKKARRLERDLGINMPGIALALDLLEERDHLRRLLGRFGMAS</sequence>
<proteinExistence type="predicted"/>